<proteinExistence type="predicted"/>
<dbReference type="Gene3D" id="1.20.144.10">
    <property type="entry name" value="Phosphatidic acid phosphatase type 2/haloperoxidase"/>
    <property type="match status" value="1"/>
</dbReference>
<dbReference type="Proteomes" id="UP000198937">
    <property type="component" value="Unassembled WGS sequence"/>
</dbReference>
<gene>
    <name evidence="1" type="ORF">GA0070617_2610</name>
</gene>
<dbReference type="RefSeq" id="WP_229688660.1">
    <property type="nucleotide sequence ID" value="NZ_BMMJ01000021.1"/>
</dbReference>
<sequence length="141" mass="14550">MIGLVAVARIHVGAHLPIDVVGGVLVGWLAVCLTRLVVGDVGPQRSVPALRAALRRRGIEVARLAPIHGDAANVLVGRHHAHLVDLGFGTDDASVAQRARDVVELLVALSTRVEPASVVAEATDRLGAASVADSVQQGNST</sequence>
<dbReference type="InterPro" id="IPR036938">
    <property type="entry name" value="PAP2/HPO_sf"/>
</dbReference>
<evidence type="ECO:0008006" key="3">
    <source>
        <dbReference type="Google" id="ProtNLM"/>
    </source>
</evidence>
<keyword evidence="2" id="KW-1185">Reference proteome</keyword>
<dbReference type="AlphaFoldDB" id="A0A1C6UJX7"/>
<reference evidence="1 2" key="1">
    <citation type="submission" date="2016-06" db="EMBL/GenBank/DDBJ databases">
        <authorList>
            <person name="Kjaerup R.B."/>
            <person name="Dalgaard T.S."/>
            <person name="Juul-Madsen H.R."/>
        </authorList>
    </citation>
    <scope>NUCLEOTIDE SEQUENCE [LARGE SCALE GENOMIC DNA]</scope>
    <source>
        <strain evidence="1 2">DSM 45577</strain>
    </source>
</reference>
<organism evidence="1 2">
    <name type="scientific">Micromonospora yangpuensis</name>
    <dbReference type="NCBI Taxonomy" id="683228"/>
    <lineage>
        <taxon>Bacteria</taxon>
        <taxon>Bacillati</taxon>
        <taxon>Actinomycetota</taxon>
        <taxon>Actinomycetes</taxon>
        <taxon>Micromonosporales</taxon>
        <taxon>Micromonosporaceae</taxon>
        <taxon>Micromonospora</taxon>
    </lineage>
</organism>
<evidence type="ECO:0000313" key="1">
    <source>
        <dbReference type="EMBL" id="SCL54254.1"/>
    </source>
</evidence>
<evidence type="ECO:0000313" key="2">
    <source>
        <dbReference type="Proteomes" id="UP000198937"/>
    </source>
</evidence>
<protein>
    <recommendedName>
        <fullName evidence="3">PAP2 superfamily protein</fullName>
    </recommendedName>
</protein>
<dbReference type="STRING" id="683228.GA0070617_2610"/>
<dbReference type="EMBL" id="FMIA01000002">
    <property type="protein sequence ID" value="SCL54254.1"/>
    <property type="molecule type" value="Genomic_DNA"/>
</dbReference>
<accession>A0A1C6UJX7</accession>
<name>A0A1C6UJX7_9ACTN</name>
<dbReference type="SUPFAM" id="SSF48317">
    <property type="entry name" value="Acid phosphatase/Vanadium-dependent haloperoxidase"/>
    <property type="match status" value="1"/>
</dbReference>